<keyword evidence="3" id="KW-1185">Reference proteome</keyword>
<evidence type="ECO:0000313" key="3">
    <source>
        <dbReference type="Proteomes" id="UP000586722"/>
    </source>
</evidence>
<dbReference type="AlphaFoldDB" id="A0A7X5F1H5"/>
<dbReference type="RefSeq" id="WP_161708228.1">
    <property type="nucleotide sequence ID" value="NZ_JAABLQ010000001.1"/>
</dbReference>
<reference evidence="3" key="1">
    <citation type="submission" date="2020-01" db="EMBL/GenBank/DDBJ databases">
        <authorList>
            <person name="Fang Y."/>
            <person name="Sun R."/>
            <person name="Nie L."/>
            <person name="He J."/>
            <person name="Hao L."/>
            <person name="Wang L."/>
            <person name="Su S."/>
            <person name="Lv E."/>
            <person name="Zhang Z."/>
            <person name="Xie R."/>
            <person name="Liu H."/>
        </authorList>
    </citation>
    <scope>NUCLEOTIDE SEQUENCE [LARGE SCALE GENOMIC DNA]</scope>
    <source>
        <strain evidence="3">XCT-53</strain>
    </source>
</reference>
<dbReference type="Gene3D" id="3.40.50.2000">
    <property type="entry name" value="Glycogen Phosphorylase B"/>
    <property type="match status" value="1"/>
</dbReference>
<dbReference type="InterPro" id="IPR007235">
    <property type="entry name" value="Glyco_trans_28_C"/>
</dbReference>
<name>A0A7X5F1H5_9HYPH</name>
<protein>
    <submittedName>
        <fullName evidence="2">Glucuronosyltransferase</fullName>
    </submittedName>
</protein>
<dbReference type="SUPFAM" id="SSF53756">
    <property type="entry name" value="UDP-Glycosyltransferase/glycogen phosphorylase"/>
    <property type="match status" value="1"/>
</dbReference>
<gene>
    <name evidence="2" type="ORF">GWI72_07200</name>
</gene>
<evidence type="ECO:0000259" key="1">
    <source>
        <dbReference type="Pfam" id="PF04101"/>
    </source>
</evidence>
<dbReference type="EMBL" id="JAABLQ010000001">
    <property type="protein sequence ID" value="NBN78050.1"/>
    <property type="molecule type" value="Genomic_DNA"/>
</dbReference>
<dbReference type="Proteomes" id="UP000586722">
    <property type="component" value="Unassembled WGS sequence"/>
</dbReference>
<comment type="caution">
    <text evidence="2">The sequence shown here is derived from an EMBL/GenBank/DDBJ whole genome shotgun (WGS) entry which is preliminary data.</text>
</comment>
<proteinExistence type="predicted"/>
<evidence type="ECO:0000313" key="2">
    <source>
        <dbReference type="EMBL" id="NBN78050.1"/>
    </source>
</evidence>
<dbReference type="Pfam" id="PF04101">
    <property type="entry name" value="Glyco_tran_28_C"/>
    <property type="match status" value="1"/>
</dbReference>
<accession>A0A7X5F1H5</accession>
<dbReference type="GO" id="GO:0016758">
    <property type="term" value="F:hexosyltransferase activity"/>
    <property type="evidence" value="ECO:0007669"/>
    <property type="project" value="InterPro"/>
</dbReference>
<organism evidence="2 3">
    <name type="scientific">Pannonibacter tanglangensis</name>
    <dbReference type="NCBI Taxonomy" id="2750084"/>
    <lineage>
        <taxon>Bacteria</taxon>
        <taxon>Pseudomonadati</taxon>
        <taxon>Pseudomonadota</taxon>
        <taxon>Alphaproteobacteria</taxon>
        <taxon>Hyphomicrobiales</taxon>
        <taxon>Stappiaceae</taxon>
        <taxon>Pannonibacter</taxon>
    </lineage>
</organism>
<sequence>MILVSVGTQLPFDRLIRAIDDIAPKLDEEIVAQIGVTAYRPSNVTFHKTLAPIAYEDLVKQARVLVSHAGIGTILGAQKHKKPIVIFPRQAQFGEHRNDHQLATCRQLRHYKGVYVAETEAMLLETLQRGDLEPLTSSSAPDRRDGLIRFLRDFIDA</sequence>
<feature type="domain" description="Glycosyl transferase family 28 C-terminal" evidence="1">
    <location>
        <begin position="1"/>
        <end position="136"/>
    </location>
</feature>